<proteinExistence type="predicted"/>
<feature type="chain" id="PRO_5046026968" description="Secreted protein" evidence="2">
    <location>
        <begin position="21"/>
        <end position="97"/>
    </location>
</feature>
<keyword evidence="4" id="KW-1185">Reference proteome</keyword>
<comment type="caution">
    <text evidence="3">The sequence shown here is derived from an EMBL/GenBank/DDBJ whole genome shotgun (WGS) entry which is preliminary data.</text>
</comment>
<dbReference type="EMBL" id="JAQQWL010000005">
    <property type="protein sequence ID" value="KAK8073342.1"/>
    <property type="molecule type" value="Genomic_DNA"/>
</dbReference>
<accession>A0ABR1VR75</accession>
<gene>
    <name evidence="3" type="ORF">PG994_004241</name>
</gene>
<evidence type="ECO:0000313" key="4">
    <source>
        <dbReference type="Proteomes" id="UP001480595"/>
    </source>
</evidence>
<dbReference type="Proteomes" id="UP001480595">
    <property type="component" value="Unassembled WGS sequence"/>
</dbReference>
<dbReference type="GeneID" id="92088713"/>
<organism evidence="3 4">
    <name type="scientific">Apiospora phragmitis</name>
    <dbReference type="NCBI Taxonomy" id="2905665"/>
    <lineage>
        <taxon>Eukaryota</taxon>
        <taxon>Fungi</taxon>
        <taxon>Dikarya</taxon>
        <taxon>Ascomycota</taxon>
        <taxon>Pezizomycotina</taxon>
        <taxon>Sordariomycetes</taxon>
        <taxon>Xylariomycetidae</taxon>
        <taxon>Amphisphaeriales</taxon>
        <taxon>Apiosporaceae</taxon>
        <taxon>Apiospora</taxon>
    </lineage>
</organism>
<reference evidence="3 4" key="1">
    <citation type="submission" date="2023-01" db="EMBL/GenBank/DDBJ databases">
        <title>Analysis of 21 Apiospora genomes using comparative genomics revels a genus with tremendous synthesis potential of carbohydrate active enzymes and secondary metabolites.</title>
        <authorList>
            <person name="Sorensen T."/>
        </authorList>
    </citation>
    <scope>NUCLEOTIDE SEQUENCE [LARGE SCALE GENOMIC DNA]</scope>
    <source>
        <strain evidence="3 4">CBS 135458</strain>
    </source>
</reference>
<sequence>MTAHFKIVLSVLRYVPLLLTLDVTPLMALLDDSPSPTTLSVLRHSIDDRLLAGAPLGGTSPDGVPLNEGTLDGSTPGTADSPPLAYALGETPSMKLP</sequence>
<evidence type="ECO:0000256" key="1">
    <source>
        <dbReference type="SAM" id="MobiDB-lite"/>
    </source>
</evidence>
<name>A0ABR1VR75_9PEZI</name>
<evidence type="ECO:0000256" key="2">
    <source>
        <dbReference type="SAM" id="SignalP"/>
    </source>
</evidence>
<evidence type="ECO:0000313" key="3">
    <source>
        <dbReference type="EMBL" id="KAK8073342.1"/>
    </source>
</evidence>
<dbReference type="RefSeq" id="XP_066717817.1">
    <property type="nucleotide sequence ID" value="XM_066855650.1"/>
</dbReference>
<feature type="signal peptide" evidence="2">
    <location>
        <begin position="1"/>
        <end position="20"/>
    </location>
</feature>
<evidence type="ECO:0008006" key="5">
    <source>
        <dbReference type="Google" id="ProtNLM"/>
    </source>
</evidence>
<feature type="region of interest" description="Disordered" evidence="1">
    <location>
        <begin position="53"/>
        <end position="97"/>
    </location>
</feature>
<protein>
    <recommendedName>
        <fullName evidence="5">Secreted protein</fullName>
    </recommendedName>
</protein>
<keyword evidence="2" id="KW-0732">Signal</keyword>